<protein>
    <submittedName>
        <fullName evidence="1">Uncharacterized protein</fullName>
    </submittedName>
</protein>
<accession>A0A7H0GQ77</accession>
<reference evidence="1 2" key="1">
    <citation type="submission" date="2020-08" db="EMBL/GenBank/DDBJ databases">
        <title>Genome sequence of Diaphorobacter aerolatus KACC 16536T.</title>
        <authorList>
            <person name="Hyun D.-W."/>
            <person name="Bae J.-W."/>
        </authorList>
    </citation>
    <scope>NUCLEOTIDE SEQUENCE [LARGE SCALE GENOMIC DNA]</scope>
    <source>
        <strain evidence="1 2">KACC 16536</strain>
    </source>
</reference>
<dbReference type="Proteomes" id="UP000516028">
    <property type="component" value="Chromosome"/>
</dbReference>
<sequence>MQASSSPTPEPSVEAWRAVASLYHAYFTGIVLFSVSRLGPARARELVYEIFCRQRRERFLPGLKKLNIDHLPPAVAAAQYHYLSNHIGGVSVEYMYESDRKAWIRYAAPRWIWSGTALCGIPPEVSQAMLLGWHAQNGSMLNNPRLGFVCTKQTVDGQSGLEGYYCEYESDLQPHERLRFARHEDAPDFEPAKAPQLPIENWPPARLAKAHRNYAMEYVRSAFPTALELWGPEEATHRLRMAAKMVGMQFYHEVAQGLGAGFAPDAAGFALFLAALGEAHGNPSSIERRGNACVVTQTGWAFREGLDEWVPELGLAWNGLLEGALYAHNRRIQMQFHAHESSSGTSVLTWTLQD</sequence>
<gene>
    <name evidence="1" type="ORF">H9K75_06940</name>
</gene>
<keyword evidence="2" id="KW-1185">Reference proteome</keyword>
<organism evidence="1 2">
    <name type="scientific">Diaphorobacter aerolatus</name>
    <dbReference type="NCBI Taxonomy" id="1288495"/>
    <lineage>
        <taxon>Bacteria</taxon>
        <taxon>Pseudomonadati</taxon>
        <taxon>Pseudomonadota</taxon>
        <taxon>Betaproteobacteria</taxon>
        <taxon>Burkholderiales</taxon>
        <taxon>Comamonadaceae</taxon>
        <taxon>Diaphorobacter</taxon>
    </lineage>
</organism>
<name>A0A7H0GQ77_9BURK</name>
<evidence type="ECO:0000313" key="2">
    <source>
        <dbReference type="Proteomes" id="UP000516028"/>
    </source>
</evidence>
<proteinExistence type="predicted"/>
<dbReference type="KEGG" id="daer:H9K75_06940"/>
<evidence type="ECO:0000313" key="1">
    <source>
        <dbReference type="EMBL" id="QNP50443.1"/>
    </source>
</evidence>
<dbReference type="RefSeq" id="WP_187725947.1">
    <property type="nucleotide sequence ID" value="NZ_CP060783.1"/>
</dbReference>
<dbReference type="AlphaFoldDB" id="A0A7H0GQ77"/>
<dbReference type="EMBL" id="CP060783">
    <property type="protein sequence ID" value="QNP50443.1"/>
    <property type="molecule type" value="Genomic_DNA"/>
</dbReference>